<sequence length="213" mass="22451">MRLLLSPAFGLTLFALLPGCAAISALSGSDPLDVYDLRPAPSLGVASARPTRDLVIEEPTTRGALATDRILIRPNPLQAQYLPDGRWSDETPALVQTQLVRAFEDTGALRYVGRRPLGLSGDYALLSEITDFQAELQPDGRSALVRIRLSARLVREADTGILGARVFEATALSASTDTLNIVSAFDTAAAALVPQIAAWGLGAMGIAARAPGT</sequence>
<protein>
    <submittedName>
        <fullName evidence="3">ABC-type transport auxiliary lipoprotein family protein</fullName>
    </submittedName>
</protein>
<evidence type="ECO:0000259" key="2">
    <source>
        <dbReference type="Pfam" id="PF03886"/>
    </source>
</evidence>
<reference evidence="4" key="1">
    <citation type="journal article" date="2019" name="Int. J. Syst. Evol. Microbiol.">
        <title>The Global Catalogue of Microorganisms (GCM) 10K type strain sequencing project: providing services to taxonomists for standard genome sequencing and annotation.</title>
        <authorList>
            <consortium name="The Broad Institute Genomics Platform"/>
            <consortium name="The Broad Institute Genome Sequencing Center for Infectious Disease"/>
            <person name="Wu L."/>
            <person name="Ma J."/>
        </authorList>
    </citation>
    <scope>NUCLEOTIDE SEQUENCE [LARGE SCALE GENOMIC DNA]</scope>
    <source>
        <strain evidence="4">CGMCC 4.7242</strain>
    </source>
</reference>
<dbReference type="EMBL" id="JBHUGH010000009">
    <property type="protein sequence ID" value="MFD1912807.1"/>
    <property type="molecule type" value="Genomic_DNA"/>
</dbReference>
<dbReference type="Pfam" id="PF03886">
    <property type="entry name" value="ABC_trans_aux"/>
    <property type="match status" value="1"/>
</dbReference>
<dbReference type="SUPFAM" id="SSF159594">
    <property type="entry name" value="XCC0632-like"/>
    <property type="match status" value="1"/>
</dbReference>
<proteinExistence type="predicted"/>
<comment type="caution">
    <text evidence="3">The sequence shown here is derived from an EMBL/GenBank/DDBJ whole genome shotgun (WGS) entry which is preliminary data.</text>
</comment>
<gene>
    <name evidence="3" type="ORF">ACFSGJ_11355</name>
</gene>
<feature type="domain" description="ABC-type transport auxiliary lipoprotein component" evidence="2">
    <location>
        <begin position="35"/>
        <end position="197"/>
    </location>
</feature>
<accession>A0ABW4S728</accession>
<organism evidence="3 4">
    <name type="scientific">Halodurantibacterium flavum</name>
    <dbReference type="NCBI Taxonomy" id="1382802"/>
    <lineage>
        <taxon>Bacteria</taxon>
        <taxon>Pseudomonadati</taxon>
        <taxon>Pseudomonadota</taxon>
        <taxon>Alphaproteobacteria</taxon>
        <taxon>Rhodobacterales</taxon>
        <taxon>Paracoccaceae</taxon>
        <taxon>Halodurantibacterium</taxon>
    </lineage>
</organism>
<dbReference type="InterPro" id="IPR005586">
    <property type="entry name" value="ABC_trans_aux"/>
</dbReference>
<dbReference type="Gene3D" id="3.40.50.10610">
    <property type="entry name" value="ABC-type transport auxiliary lipoprotein component"/>
    <property type="match status" value="1"/>
</dbReference>
<evidence type="ECO:0000256" key="1">
    <source>
        <dbReference type="SAM" id="SignalP"/>
    </source>
</evidence>
<keyword evidence="1" id="KW-0732">Signal</keyword>
<keyword evidence="3" id="KW-0449">Lipoprotein</keyword>
<evidence type="ECO:0000313" key="3">
    <source>
        <dbReference type="EMBL" id="MFD1912807.1"/>
    </source>
</evidence>
<dbReference type="Proteomes" id="UP001597353">
    <property type="component" value="Unassembled WGS sequence"/>
</dbReference>
<keyword evidence="4" id="KW-1185">Reference proteome</keyword>
<evidence type="ECO:0000313" key="4">
    <source>
        <dbReference type="Proteomes" id="UP001597353"/>
    </source>
</evidence>
<dbReference type="RefSeq" id="WP_390261609.1">
    <property type="nucleotide sequence ID" value="NZ_JBHUGH010000009.1"/>
</dbReference>
<name>A0ABW4S728_9RHOB</name>
<feature type="chain" id="PRO_5045339988" evidence="1">
    <location>
        <begin position="22"/>
        <end position="213"/>
    </location>
</feature>
<feature type="signal peptide" evidence="1">
    <location>
        <begin position="1"/>
        <end position="21"/>
    </location>
</feature>